<protein>
    <submittedName>
        <fullName evidence="2">Uncharacterized protein</fullName>
    </submittedName>
</protein>
<evidence type="ECO:0000256" key="1">
    <source>
        <dbReference type="SAM" id="MobiDB-lite"/>
    </source>
</evidence>
<dbReference type="SUPFAM" id="SSF56784">
    <property type="entry name" value="HAD-like"/>
    <property type="match status" value="1"/>
</dbReference>
<dbReference type="InterPro" id="IPR036412">
    <property type="entry name" value="HAD-like_sf"/>
</dbReference>
<dbReference type="AlphaFoldDB" id="A0A1G4IBI1"/>
<proteinExistence type="predicted"/>
<comment type="caution">
    <text evidence="2">The sequence shown here is derived from an EMBL/GenBank/DDBJ whole genome shotgun (WGS) entry which is preliminary data.</text>
</comment>
<dbReference type="GeneID" id="92374797"/>
<keyword evidence="3" id="KW-1185">Reference proteome</keyword>
<accession>A0A1G4IBI1</accession>
<dbReference type="VEuPathDB" id="TriTrypDB:TEOVI_000085700"/>
<reference evidence="2" key="1">
    <citation type="submission" date="2016-09" db="EMBL/GenBank/DDBJ databases">
        <authorList>
            <person name="Hebert L."/>
            <person name="Moumen B."/>
        </authorList>
    </citation>
    <scope>NUCLEOTIDE SEQUENCE [LARGE SCALE GENOMIC DNA]</scope>
    <source>
        <strain evidence="2">OVI</strain>
    </source>
</reference>
<dbReference type="EMBL" id="CZPT02001192">
    <property type="protein sequence ID" value="SCU69291.1"/>
    <property type="molecule type" value="Genomic_DNA"/>
</dbReference>
<evidence type="ECO:0000313" key="2">
    <source>
        <dbReference type="EMBL" id="SCU69291.1"/>
    </source>
</evidence>
<dbReference type="Proteomes" id="UP000195570">
    <property type="component" value="Unassembled WGS sequence"/>
</dbReference>
<gene>
    <name evidence="2" type="ORF">TEOVI_000085700</name>
</gene>
<name>A0A1G4IBI1_TRYEQ</name>
<organism evidence="2 3">
    <name type="scientific">Trypanosoma equiperdum</name>
    <dbReference type="NCBI Taxonomy" id="5694"/>
    <lineage>
        <taxon>Eukaryota</taxon>
        <taxon>Discoba</taxon>
        <taxon>Euglenozoa</taxon>
        <taxon>Kinetoplastea</taxon>
        <taxon>Metakinetoplastina</taxon>
        <taxon>Trypanosomatida</taxon>
        <taxon>Trypanosomatidae</taxon>
        <taxon>Trypanosoma</taxon>
    </lineage>
</organism>
<feature type="compositionally biased region" description="Polar residues" evidence="1">
    <location>
        <begin position="235"/>
        <end position="244"/>
    </location>
</feature>
<dbReference type="InterPro" id="IPR023214">
    <property type="entry name" value="HAD_sf"/>
</dbReference>
<evidence type="ECO:0000313" key="3">
    <source>
        <dbReference type="Proteomes" id="UP000195570"/>
    </source>
</evidence>
<sequence>MLRLTFPSRGYLNDFASPTLIAVTSDEICSLLLRCPDFSLVALLSRFLVSRGDWQWFCLFNSTTPRRAEWMAETFQLLPSEQGETLGRFCAAKRVNVTDVWLPLQLLRPARAKDDTPVVLSPSTAAVLLNHKTGKLTTRRSEILALVPVLFADERNFAFPLSAIPTDCTIFARASKAMASKRIPSGLTVMHRSVTPAQALAEGSCLSDAEPQPKVAKKQALSDSGLTVGSVPTAPASTDTSAGQVNKRARSDAAFDGFLQEALVTLRGGKSTPREGVIIRETLDNLIQVCNAPPLHFVTQNKRMTSLNVLGCIWNVPDERVIYRVFRRGGEGEGPSTSTHTDSERLIAVFIIDNVLLKREPAKPGAHNEGPLWSLVDEKLPEVARALSERGYRIVLLDHYPALHHGNHYALHTKLIPIAELCRQHFTADVTVVISAVSNISGSRRRDAIPFVLPHSGLWEFFVTQLNGGMRAERDSLLVGLTVNPDEEHRDMGCQGRRDVLFAINCGLRYVDGATVSREVLGHEDG</sequence>
<dbReference type="RefSeq" id="XP_067080281.1">
    <property type="nucleotide sequence ID" value="XM_067224180.1"/>
</dbReference>
<feature type="region of interest" description="Disordered" evidence="1">
    <location>
        <begin position="226"/>
        <end position="245"/>
    </location>
</feature>
<dbReference type="Gene3D" id="3.40.50.1000">
    <property type="entry name" value="HAD superfamily/HAD-like"/>
    <property type="match status" value="1"/>
</dbReference>